<name>A0A2X4RSD1_9CORY</name>
<sequence>MSYTLDEVSFLCENASVIDAAATNLEGTKKGHLRDVAKLQAQFGEYGRAVAELLNSRHSGKLPGEWLMDHDSAQQATPPAVAAYRAAFLKERGVDLVHDLTCSIGTEGQAYAPGTYVGSDIDASRVAMAQHNIAHPVFRADALTTTTTARVCIADPARRAGGKRITRLDELLPPPQGLLATHGELAIKCAPGIDHSEWEGLACVVSLDGGVKETCLYTQGLGTGKRAVILNATPEGLHTDIIDDDLDEDELPDAGPIGRFLIDPDGAIVRAGLVRYYAAREGLHQLDPRIAYLTGERLPEGTSGFEFIEMVPMRKLKAAMAAHDVGSLEILVRGQDVDPDQLRKKLKLKGSTAKTLVVTRIGAKGVAVLCGPRVVSTEGNYAP</sequence>
<dbReference type="Proteomes" id="UP000594905">
    <property type="component" value="Chromosome"/>
</dbReference>
<dbReference type="Proteomes" id="UP000249264">
    <property type="component" value="Chromosome 1"/>
</dbReference>
<evidence type="ECO:0000259" key="1">
    <source>
        <dbReference type="Pfam" id="PF18096"/>
    </source>
</evidence>
<dbReference type="Gene3D" id="3.40.50.150">
    <property type="entry name" value="Vaccinia Virus protein VP39"/>
    <property type="match status" value="1"/>
</dbReference>
<dbReference type="STRING" id="38301.NX84_06385"/>
<evidence type="ECO:0000313" key="3">
    <source>
        <dbReference type="EMBL" id="SQI00142.1"/>
    </source>
</evidence>
<dbReference type="KEGG" id="cmin:NCTC10288_01449"/>
<dbReference type="GeneID" id="70783347"/>
<keyword evidence="5" id="KW-1185">Reference proteome</keyword>
<dbReference type="InterPro" id="IPR041497">
    <property type="entry name" value="Thump-like"/>
</dbReference>
<evidence type="ECO:0000313" key="5">
    <source>
        <dbReference type="Proteomes" id="UP000594905"/>
    </source>
</evidence>
<organism evidence="3 4">
    <name type="scientific">Corynebacterium minutissimum</name>
    <dbReference type="NCBI Taxonomy" id="38301"/>
    <lineage>
        <taxon>Bacteria</taxon>
        <taxon>Bacillati</taxon>
        <taxon>Actinomycetota</taxon>
        <taxon>Actinomycetes</taxon>
        <taxon>Mycobacteriales</taxon>
        <taxon>Corynebacteriaceae</taxon>
        <taxon>Corynebacterium</taxon>
    </lineage>
</organism>
<feature type="domain" description="THUMP-like" evidence="1">
    <location>
        <begin position="304"/>
        <end position="372"/>
    </location>
</feature>
<dbReference type="SUPFAM" id="SSF53335">
    <property type="entry name" value="S-adenosyl-L-methionine-dependent methyltransferases"/>
    <property type="match status" value="1"/>
</dbReference>
<dbReference type="GO" id="GO:0032259">
    <property type="term" value="P:methylation"/>
    <property type="evidence" value="ECO:0007669"/>
    <property type="project" value="UniProtKB-KW"/>
</dbReference>
<gene>
    <name evidence="2" type="ORF">I6G51_07240</name>
    <name evidence="3" type="ORF">NCTC10288_01449</name>
</gene>
<dbReference type="InterPro" id="IPR029063">
    <property type="entry name" value="SAM-dependent_MTases_sf"/>
</dbReference>
<dbReference type="EMBL" id="CP065689">
    <property type="protein sequence ID" value="QPS58743.1"/>
    <property type="molecule type" value="Genomic_DNA"/>
</dbReference>
<proteinExistence type="predicted"/>
<dbReference type="GO" id="GO:0008168">
    <property type="term" value="F:methyltransferase activity"/>
    <property type="evidence" value="ECO:0007669"/>
    <property type="project" value="UniProtKB-KW"/>
</dbReference>
<protein>
    <submittedName>
        <fullName evidence="2 3">SAM-dependent methyltransferase</fullName>
    </submittedName>
</protein>
<keyword evidence="3" id="KW-0808">Transferase</keyword>
<dbReference type="EMBL" id="LS483460">
    <property type="protein sequence ID" value="SQI00142.1"/>
    <property type="molecule type" value="Genomic_DNA"/>
</dbReference>
<reference evidence="2 5" key="2">
    <citation type="submission" date="2020-12" db="EMBL/GenBank/DDBJ databases">
        <title>FDA dAtabase for Regulatory Grade micrObial Sequences (FDA-ARGOS): Supporting development and validation of Infectious Disease Dx tests.</title>
        <authorList>
            <person name="Sproer C."/>
            <person name="Gronow S."/>
            <person name="Severitt S."/>
            <person name="Schroder I."/>
            <person name="Tallon L."/>
            <person name="Sadzewicz L."/>
            <person name="Zhao X."/>
            <person name="Boylan J."/>
            <person name="Ott S."/>
            <person name="Bowen H."/>
            <person name="Vavikolanu K."/>
            <person name="Mehta A."/>
            <person name="Aluvathingal J."/>
            <person name="Nadendla S."/>
            <person name="Lowell S."/>
            <person name="Myers T."/>
            <person name="Yan Y."/>
            <person name="Sichtig H."/>
        </authorList>
    </citation>
    <scope>NUCLEOTIDE SEQUENCE [LARGE SCALE GENOMIC DNA]</scope>
    <source>
        <strain evidence="2 5">FDAARGOS_894</strain>
    </source>
</reference>
<evidence type="ECO:0000313" key="2">
    <source>
        <dbReference type="EMBL" id="QPS58743.1"/>
    </source>
</evidence>
<dbReference type="Pfam" id="PF18096">
    <property type="entry name" value="Thump_like"/>
    <property type="match status" value="1"/>
</dbReference>
<dbReference type="OrthoDB" id="9810570at2"/>
<reference evidence="3 4" key="1">
    <citation type="submission" date="2018-06" db="EMBL/GenBank/DDBJ databases">
        <authorList>
            <consortium name="Pathogen Informatics"/>
            <person name="Doyle S."/>
        </authorList>
    </citation>
    <scope>NUCLEOTIDE SEQUENCE [LARGE SCALE GENOMIC DNA]</scope>
    <source>
        <strain evidence="3 4">NCTC10288</strain>
    </source>
</reference>
<dbReference type="RefSeq" id="WP_039675033.1">
    <property type="nucleotide sequence ID" value="NZ_CP065689.1"/>
</dbReference>
<accession>A0A2X4RSD1</accession>
<dbReference type="AlphaFoldDB" id="A0A2X4RSD1"/>
<evidence type="ECO:0000313" key="4">
    <source>
        <dbReference type="Proteomes" id="UP000249264"/>
    </source>
</evidence>
<keyword evidence="3" id="KW-0489">Methyltransferase</keyword>